<keyword evidence="2" id="KW-0863">Zinc-finger</keyword>
<name>A0A1S8X4A2_OPIVI</name>
<dbReference type="Gene3D" id="3.30.40.10">
    <property type="entry name" value="Zinc/RING finger domain, C3HC4 (zinc finger)"/>
    <property type="match status" value="1"/>
</dbReference>
<dbReference type="SUPFAM" id="SSF57903">
    <property type="entry name" value="FYVE/PHD zinc finger"/>
    <property type="match status" value="1"/>
</dbReference>
<feature type="domain" description="B box-type" evidence="3">
    <location>
        <begin position="187"/>
        <end position="231"/>
    </location>
</feature>
<dbReference type="AlphaFoldDB" id="A0A1S8X4A2"/>
<dbReference type="EMBL" id="KV892085">
    <property type="protein sequence ID" value="OON21555.1"/>
    <property type="molecule type" value="Genomic_DNA"/>
</dbReference>
<dbReference type="Gene3D" id="4.10.830.40">
    <property type="match status" value="1"/>
</dbReference>
<reference evidence="4 5" key="1">
    <citation type="submission" date="2015-03" db="EMBL/GenBank/DDBJ databases">
        <title>Draft genome of the nematode, Opisthorchis viverrini.</title>
        <authorList>
            <person name="Mitreva M."/>
        </authorList>
    </citation>
    <scope>NUCLEOTIDE SEQUENCE [LARGE SCALE GENOMIC DNA]</scope>
    <source>
        <strain evidence="4">Khon Kaen</strain>
    </source>
</reference>
<gene>
    <name evidence="4" type="ORF">X801_02547</name>
</gene>
<evidence type="ECO:0000256" key="1">
    <source>
        <dbReference type="ARBA" id="ARBA00022723"/>
    </source>
</evidence>
<dbReference type="Pfam" id="PF00643">
    <property type="entry name" value="zf-B_box"/>
    <property type="match status" value="1"/>
</dbReference>
<proteinExistence type="predicted"/>
<dbReference type="InterPro" id="IPR047153">
    <property type="entry name" value="TRIM45/56/19-like"/>
</dbReference>
<dbReference type="SUPFAM" id="SSF57845">
    <property type="entry name" value="B-box zinc-binding domain"/>
    <property type="match status" value="1"/>
</dbReference>
<keyword evidence="2" id="KW-0862">Zinc</keyword>
<evidence type="ECO:0000313" key="5">
    <source>
        <dbReference type="Proteomes" id="UP000243686"/>
    </source>
</evidence>
<dbReference type="Gene3D" id="3.30.160.60">
    <property type="entry name" value="Classic Zinc Finger"/>
    <property type="match status" value="1"/>
</dbReference>
<keyword evidence="5" id="KW-1185">Reference proteome</keyword>
<dbReference type="PANTHER" id="PTHR25462:SF296">
    <property type="entry name" value="MEIOTIC P26, ISOFORM F"/>
    <property type="match status" value="1"/>
</dbReference>
<protein>
    <submittedName>
        <fullName evidence="4">B-box zinc finger</fullName>
    </submittedName>
</protein>
<dbReference type="InterPro" id="IPR000315">
    <property type="entry name" value="Znf_B-box"/>
</dbReference>
<evidence type="ECO:0000313" key="4">
    <source>
        <dbReference type="EMBL" id="OON21555.1"/>
    </source>
</evidence>
<dbReference type="PANTHER" id="PTHR25462">
    <property type="entry name" value="BONUS, ISOFORM C-RELATED"/>
    <property type="match status" value="1"/>
</dbReference>
<dbReference type="InterPro" id="IPR013083">
    <property type="entry name" value="Znf_RING/FYVE/PHD"/>
</dbReference>
<dbReference type="SMART" id="SM00336">
    <property type="entry name" value="BBOX"/>
    <property type="match status" value="2"/>
</dbReference>
<evidence type="ECO:0000259" key="3">
    <source>
        <dbReference type="PROSITE" id="PS50119"/>
    </source>
</evidence>
<organism evidence="4 5">
    <name type="scientific">Opisthorchis viverrini</name>
    <name type="common">Southeast Asian liver fluke</name>
    <dbReference type="NCBI Taxonomy" id="6198"/>
    <lineage>
        <taxon>Eukaryota</taxon>
        <taxon>Metazoa</taxon>
        <taxon>Spiralia</taxon>
        <taxon>Lophotrochozoa</taxon>
        <taxon>Platyhelminthes</taxon>
        <taxon>Trematoda</taxon>
        <taxon>Digenea</taxon>
        <taxon>Opisthorchiida</taxon>
        <taxon>Opisthorchiata</taxon>
        <taxon>Opisthorchiidae</taxon>
        <taxon>Opisthorchis</taxon>
    </lineage>
</organism>
<dbReference type="Proteomes" id="UP000243686">
    <property type="component" value="Unassembled WGS sequence"/>
</dbReference>
<dbReference type="PROSITE" id="PS50119">
    <property type="entry name" value="ZF_BBOX"/>
    <property type="match status" value="1"/>
</dbReference>
<accession>A0A1S8X4A2</accession>
<dbReference type="InterPro" id="IPR011011">
    <property type="entry name" value="Znf_FYVE_PHD"/>
</dbReference>
<evidence type="ECO:0000256" key="2">
    <source>
        <dbReference type="PROSITE-ProRule" id="PRU00024"/>
    </source>
</evidence>
<keyword evidence="1" id="KW-0479">Metal-binding</keyword>
<dbReference type="GO" id="GO:0008270">
    <property type="term" value="F:zinc ion binding"/>
    <property type="evidence" value="ECO:0007669"/>
    <property type="project" value="UniProtKB-KW"/>
</dbReference>
<sequence>MECVERMARGYVGPMLPVLPICLHYSFTGEGHSKFPLLSDVVLKAMSGVHSHSQEKEDNSGKSERETELLVRCCVCSAVDAYEILPVCLHSACRQCTASLKANGGYKCASCSEFSPTLISNPILFKSESLQKSPNCNWCHDNGEQTKSIGNCKECDAWLCGECLKGHNRMPPLRSHGITMLPKSAGQDGLHCELHPREALECFCEACDKLTCRDCQLSIHRDHGSHRWVGEKANLLTAPLEEAIHQLEQSQNKLAEASQLALTSSTSTKDDSFLGSVEKTRSAIEARASSLILRIRSRTDALLQELNAKCMESVNKLVASEGLMREIQDQIRFTLSFADRLIKNKDSDPASLVQLFKAVQARMQLLQNRAEHLWMDAPPSMDTNEPTVDQTQADYSSWRKNSLGWRDTANMRALFIANWDPDELARHSGTITWLPVQQAGSNQPGNNEDTNIVKSVHSVATDNGKPDFVMSKEYGDFLDSLSIIDGRHRNSDSLTEEPVAGGVGCAICFDAGLLAHCGKCRRAYHLDCHLPRLTNICLIPGWVCGLCEDQDAATAAQVEKSDETGLSHTDYLTGCRILMALLVHAEAVHFTASVCPACSLPLLTPGRSVPHCPAGHLYHRLAELRLQLEEAASVQNGDHHKDDDLEEHIVIGSPQALKNAPARLTHLDDWLVEVDKFWSDAANEDNQVRGLTKGCLRAARRLRAKLATLVQVHRPQSQAAFLDALADSCSTDTSLANRSDCRPSTEECLDIDASKVSFHVGVD</sequence>